<comment type="caution">
    <text evidence="1">The sequence shown here is derived from an EMBL/GenBank/DDBJ whole genome shotgun (WGS) entry which is preliminary data.</text>
</comment>
<proteinExistence type="predicted"/>
<reference evidence="1" key="2">
    <citation type="submission" date="2020-11" db="EMBL/GenBank/DDBJ databases">
        <authorList>
            <person name="McCartney M.A."/>
            <person name="Auch B."/>
            <person name="Kono T."/>
            <person name="Mallez S."/>
            <person name="Becker A."/>
            <person name="Gohl D.M."/>
            <person name="Silverstein K.A.T."/>
            <person name="Koren S."/>
            <person name="Bechman K.B."/>
            <person name="Herman A."/>
            <person name="Abrahante J.E."/>
            <person name="Garbe J."/>
        </authorList>
    </citation>
    <scope>NUCLEOTIDE SEQUENCE</scope>
    <source>
        <strain evidence="1">Duluth1</strain>
        <tissue evidence="1">Whole animal</tissue>
    </source>
</reference>
<gene>
    <name evidence="1" type="ORF">DPMN_081433</name>
</gene>
<dbReference type="AlphaFoldDB" id="A0A9D3Y902"/>
<sequence length="232" mass="27086">MSTNVGDPSMRKSQRLGRLQKLLQKKQESLADQFNFKMLVTFHFKGKKSNAVFQVDNVHPVMTNNYEDCIMQGVKDEAYSEESMRELLEKDTVQFHVPKWQSLRRDLYGSTTNVDYFIWPRNDVEKIECSLFSKWKEDIGPYRKIEVNFEFFYSDIDKQAVYLASSKNDTGLIIANPEQNVFLFTDRLKLQSHTREVTILKLCCLCVYLPQDQLTAWGLQTLDQTRSALQAV</sequence>
<protein>
    <submittedName>
        <fullName evidence="1">Uncharacterized protein</fullName>
    </submittedName>
</protein>
<dbReference type="EMBL" id="JAIWYP010000016">
    <property type="protein sequence ID" value="KAH3693994.1"/>
    <property type="molecule type" value="Genomic_DNA"/>
</dbReference>
<reference evidence="1" key="1">
    <citation type="journal article" date="2019" name="bioRxiv">
        <title>The Genome of the Zebra Mussel, Dreissena polymorpha: A Resource for Invasive Species Research.</title>
        <authorList>
            <person name="McCartney M.A."/>
            <person name="Auch B."/>
            <person name="Kono T."/>
            <person name="Mallez S."/>
            <person name="Zhang Y."/>
            <person name="Obille A."/>
            <person name="Becker A."/>
            <person name="Abrahante J.E."/>
            <person name="Garbe J."/>
            <person name="Badalamenti J.P."/>
            <person name="Herman A."/>
            <person name="Mangelson H."/>
            <person name="Liachko I."/>
            <person name="Sullivan S."/>
            <person name="Sone E.D."/>
            <person name="Koren S."/>
            <person name="Silverstein K.A.T."/>
            <person name="Beckman K.B."/>
            <person name="Gohl D.M."/>
        </authorList>
    </citation>
    <scope>NUCLEOTIDE SEQUENCE</scope>
    <source>
        <strain evidence="1">Duluth1</strain>
        <tissue evidence="1">Whole animal</tissue>
    </source>
</reference>
<accession>A0A9D3Y902</accession>
<dbReference type="Pfam" id="PF15130">
    <property type="entry name" value="DUF4566"/>
    <property type="match status" value="1"/>
</dbReference>
<keyword evidence="2" id="KW-1185">Reference proteome</keyword>
<dbReference type="Proteomes" id="UP000828390">
    <property type="component" value="Unassembled WGS sequence"/>
</dbReference>
<dbReference type="InterPro" id="IPR027903">
    <property type="entry name" value="DUF4566"/>
</dbReference>
<organism evidence="1 2">
    <name type="scientific">Dreissena polymorpha</name>
    <name type="common">Zebra mussel</name>
    <name type="synonym">Mytilus polymorpha</name>
    <dbReference type="NCBI Taxonomy" id="45954"/>
    <lineage>
        <taxon>Eukaryota</taxon>
        <taxon>Metazoa</taxon>
        <taxon>Spiralia</taxon>
        <taxon>Lophotrochozoa</taxon>
        <taxon>Mollusca</taxon>
        <taxon>Bivalvia</taxon>
        <taxon>Autobranchia</taxon>
        <taxon>Heteroconchia</taxon>
        <taxon>Euheterodonta</taxon>
        <taxon>Imparidentia</taxon>
        <taxon>Neoheterodontei</taxon>
        <taxon>Myida</taxon>
        <taxon>Dreissenoidea</taxon>
        <taxon>Dreissenidae</taxon>
        <taxon>Dreissena</taxon>
    </lineage>
</organism>
<evidence type="ECO:0000313" key="2">
    <source>
        <dbReference type="Proteomes" id="UP000828390"/>
    </source>
</evidence>
<dbReference type="OrthoDB" id="9860094at2759"/>
<evidence type="ECO:0000313" key="1">
    <source>
        <dbReference type="EMBL" id="KAH3693994.1"/>
    </source>
</evidence>
<name>A0A9D3Y902_DREPO</name>